<comment type="cofactor">
    <cofactor evidence="1">
        <name>Zn(2+)</name>
        <dbReference type="ChEBI" id="CHEBI:29105"/>
    </cofactor>
</comment>
<evidence type="ECO:0000256" key="4">
    <source>
        <dbReference type="ARBA" id="ARBA00022833"/>
    </source>
</evidence>
<dbReference type="PANTHER" id="PTHR35005">
    <property type="entry name" value="3-DEHYDRO-SCYLLO-INOSOSE HYDROLASE"/>
    <property type="match status" value="1"/>
</dbReference>
<dbReference type="Gene3D" id="3.40.50.10310">
    <property type="entry name" value="Creatininase"/>
    <property type="match status" value="1"/>
</dbReference>
<evidence type="ECO:0000313" key="6">
    <source>
        <dbReference type="EMBL" id="MBA2947986.1"/>
    </source>
</evidence>
<evidence type="ECO:0000256" key="3">
    <source>
        <dbReference type="ARBA" id="ARBA00022801"/>
    </source>
</evidence>
<gene>
    <name evidence="6" type="ORF">H1D24_19760</name>
</gene>
<evidence type="ECO:0000256" key="5">
    <source>
        <dbReference type="ARBA" id="ARBA00024029"/>
    </source>
</evidence>
<dbReference type="AlphaFoldDB" id="A0A7W0DMV1"/>
<evidence type="ECO:0000256" key="2">
    <source>
        <dbReference type="ARBA" id="ARBA00022723"/>
    </source>
</evidence>
<protein>
    <submittedName>
        <fullName evidence="6">Creatininase family protein</fullName>
    </submittedName>
</protein>
<name>A0A7W0DMV1_9ACTN</name>
<comment type="similarity">
    <text evidence="5">Belongs to the creatininase superfamily.</text>
</comment>
<reference evidence="6 7" key="1">
    <citation type="submission" date="2020-07" db="EMBL/GenBank/DDBJ databases">
        <title>Streptomyces isolated from Indian soil.</title>
        <authorList>
            <person name="Mandal S."/>
            <person name="Maiti P.K."/>
        </authorList>
    </citation>
    <scope>NUCLEOTIDE SEQUENCE [LARGE SCALE GENOMIC DNA]</scope>
    <source>
        <strain evidence="6 7">PSKA28</strain>
    </source>
</reference>
<dbReference type="Pfam" id="PF02633">
    <property type="entry name" value="Creatininase"/>
    <property type="match status" value="1"/>
</dbReference>
<sequence length="266" mass="27608">MAFTHFIDLSGPAVGQLDEDTVAVLPVGAIEQHGPHLPVATDYYIAQAIAEGAARAAGETCDITLLPGLAYTKSDEHAWSGGTLWLTARTLLAVLDDIGRSLAAGPIRRLAFLNAHGGNSALLGVALRELRTHHGLRTFLLHASLPADQGGVSAAGELGLGVHGGFKETSAMLHLHPDLVDMELARHSVPEHLTAYEHIGFGKSVSFGWTSDDFDTGNGVIGDPTGADAESGRKLVEAAVAQNAAALRECARFLPGGTAPGPAPQP</sequence>
<dbReference type="GO" id="GO:0009231">
    <property type="term" value="P:riboflavin biosynthetic process"/>
    <property type="evidence" value="ECO:0007669"/>
    <property type="project" value="TreeGrafter"/>
</dbReference>
<dbReference type="GO" id="GO:0046872">
    <property type="term" value="F:metal ion binding"/>
    <property type="evidence" value="ECO:0007669"/>
    <property type="project" value="UniProtKB-KW"/>
</dbReference>
<dbReference type="RefSeq" id="WP_181658933.1">
    <property type="nucleotide sequence ID" value="NZ_JACEHE010000011.1"/>
</dbReference>
<dbReference type="PANTHER" id="PTHR35005:SF1">
    <property type="entry name" value="2-AMINO-5-FORMYLAMINO-6-RIBOSYLAMINOPYRIMIDIN-4(3H)-ONE 5'-MONOPHOSPHATE DEFORMYLASE"/>
    <property type="match status" value="1"/>
</dbReference>
<dbReference type="GO" id="GO:0016811">
    <property type="term" value="F:hydrolase activity, acting on carbon-nitrogen (but not peptide) bonds, in linear amides"/>
    <property type="evidence" value="ECO:0007669"/>
    <property type="project" value="TreeGrafter"/>
</dbReference>
<dbReference type="InterPro" id="IPR003785">
    <property type="entry name" value="Creatininase/forma_Hydrolase"/>
</dbReference>
<dbReference type="InterPro" id="IPR024087">
    <property type="entry name" value="Creatininase-like_sf"/>
</dbReference>
<keyword evidence="2" id="KW-0479">Metal-binding</keyword>
<dbReference type="Proteomes" id="UP000545761">
    <property type="component" value="Unassembled WGS sequence"/>
</dbReference>
<proteinExistence type="inferred from homology"/>
<evidence type="ECO:0000256" key="1">
    <source>
        <dbReference type="ARBA" id="ARBA00001947"/>
    </source>
</evidence>
<keyword evidence="4" id="KW-0862">Zinc</keyword>
<organism evidence="6 7">
    <name type="scientific">Streptomyces himalayensis subsp. himalayensis</name>
    <dbReference type="NCBI Taxonomy" id="2756131"/>
    <lineage>
        <taxon>Bacteria</taxon>
        <taxon>Bacillati</taxon>
        <taxon>Actinomycetota</taxon>
        <taxon>Actinomycetes</taxon>
        <taxon>Kitasatosporales</taxon>
        <taxon>Streptomycetaceae</taxon>
        <taxon>Streptomyces</taxon>
        <taxon>Streptomyces himalayensis</taxon>
    </lineage>
</organism>
<evidence type="ECO:0000313" key="7">
    <source>
        <dbReference type="Proteomes" id="UP000545761"/>
    </source>
</evidence>
<dbReference type="SUPFAM" id="SSF102215">
    <property type="entry name" value="Creatininase"/>
    <property type="match status" value="1"/>
</dbReference>
<comment type="caution">
    <text evidence="6">The sequence shown here is derived from an EMBL/GenBank/DDBJ whole genome shotgun (WGS) entry which is preliminary data.</text>
</comment>
<accession>A0A7W0DMV1</accession>
<keyword evidence="3" id="KW-0378">Hydrolase</keyword>
<dbReference type="EMBL" id="JACEHE010000011">
    <property type="protein sequence ID" value="MBA2947986.1"/>
    <property type="molecule type" value="Genomic_DNA"/>
</dbReference>